<dbReference type="AlphaFoldDB" id="A0A5B2WTB1"/>
<organism evidence="4 5">
    <name type="scientific">Solihabitans fulvus</name>
    <dbReference type="NCBI Taxonomy" id="1892852"/>
    <lineage>
        <taxon>Bacteria</taxon>
        <taxon>Bacillati</taxon>
        <taxon>Actinomycetota</taxon>
        <taxon>Actinomycetes</taxon>
        <taxon>Pseudonocardiales</taxon>
        <taxon>Pseudonocardiaceae</taxon>
        <taxon>Solihabitans</taxon>
    </lineage>
</organism>
<feature type="region of interest" description="Disordered" evidence="1">
    <location>
        <begin position="27"/>
        <end position="57"/>
    </location>
</feature>
<accession>A0A5B2WTB1</accession>
<dbReference type="InterPro" id="IPR039424">
    <property type="entry name" value="SBP_5"/>
</dbReference>
<dbReference type="EMBL" id="VUOB01000068">
    <property type="protein sequence ID" value="KAA2253097.1"/>
    <property type="molecule type" value="Genomic_DNA"/>
</dbReference>
<evidence type="ECO:0000313" key="5">
    <source>
        <dbReference type="Proteomes" id="UP000323454"/>
    </source>
</evidence>
<proteinExistence type="predicted"/>
<feature type="chain" id="PRO_5023102915" evidence="2">
    <location>
        <begin position="24"/>
        <end position="562"/>
    </location>
</feature>
<dbReference type="Gene3D" id="3.90.76.10">
    <property type="entry name" value="Dipeptide-binding Protein, Domain 1"/>
    <property type="match status" value="1"/>
</dbReference>
<dbReference type="CDD" id="cd08501">
    <property type="entry name" value="PBP2_Lpqw"/>
    <property type="match status" value="1"/>
</dbReference>
<evidence type="ECO:0000256" key="1">
    <source>
        <dbReference type="SAM" id="MobiDB-lite"/>
    </source>
</evidence>
<dbReference type="Gene3D" id="3.10.105.10">
    <property type="entry name" value="Dipeptide-binding Protein, Domain 3"/>
    <property type="match status" value="1"/>
</dbReference>
<reference evidence="4 5" key="2">
    <citation type="submission" date="2019-09" db="EMBL/GenBank/DDBJ databases">
        <authorList>
            <person name="Jin C."/>
        </authorList>
    </citation>
    <scope>NUCLEOTIDE SEQUENCE [LARGE SCALE GENOMIC DNA]</scope>
    <source>
        <strain evidence="4 5">AN110305</strain>
    </source>
</reference>
<sequence length="562" mass="62188">MSRRITLAAMALVAVILTPTACSGPRDTGGLLGSDQAQDGVADINPTDRSKLKDGGELKWPVDQLPDNWNYNHIDGTVTDGARIIRTIEPSIFVQKADATVEPNKDYLEDFTITSTNPQVVELKLNPKAKWSDGTPISWEDFAAQAKANSGQDNAYQTSSTTGYEDIEKVEKGVTDQDVKITFKKPFAEWKSLFAPLYPKAMNATPEEFNKGWVDTPKVTAGPFKVGAIDRTAKLVTVIRDESYWGVKPKLDKITFRQVDRTALADALANGTIDFCEIDSNIDLYQRAKSMPGVVIRQAVSPDYSQITFNGAESSILNDQKLRVAVMRGIDTKTIARALLGKMTMGEAQVTGNHFFLVGDKRYQDNSSVASFAEDAAKSELDTLGWKLEGDYRTREGKELAVRYVIPSPNPIADQVSKLVRSQLKAVGVKVDIQPVPMADFFKHYVNVGNFDLASFRWLSSAFPISSTKPIYYLDSKSTNQNYGRVGNREINELFDRATIELDDTKRAELVNAIDKRVWEAGHQLPLYQLPGAIAIRSDIGNYGAMGYATSPFNYVDIGFTR</sequence>
<dbReference type="InterPro" id="IPR000914">
    <property type="entry name" value="SBP_5_dom"/>
</dbReference>
<dbReference type="Proteomes" id="UP000323454">
    <property type="component" value="Unassembled WGS sequence"/>
</dbReference>
<protein>
    <submittedName>
        <fullName evidence="4">ABC transporter family substrate-binding protein</fullName>
    </submittedName>
</protein>
<dbReference type="RefSeq" id="WP_149853926.1">
    <property type="nucleotide sequence ID" value="NZ_VUOB01000068.1"/>
</dbReference>
<dbReference type="SUPFAM" id="SSF53850">
    <property type="entry name" value="Periplasmic binding protein-like II"/>
    <property type="match status" value="1"/>
</dbReference>
<evidence type="ECO:0000256" key="2">
    <source>
        <dbReference type="SAM" id="SignalP"/>
    </source>
</evidence>
<reference evidence="4 5" key="1">
    <citation type="submission" date="2019-09" db="EMBL/GenBank/DDBJ databases">
        <title>Goodfellowia gen. nov., a new genus of the Pseudonocardineae related to Actinoalloteichus, containing Goodfellowia coeruleoviolacea gen. nov., comb. nov. gen. nov., comb. nov.</title>
        <authorList>
            <person name="Labeda D."/>
        </authorList>
    </citation>
    <scope>NUCLEOTIDE SEQUENCE [LARGE SCALE GENOMIC DNA]</scope>
    <source>
        <strain evidence="4 5">AN110305</strain>
    </source>
</reference>
<evidence type="ECO:0000259" key="3">
    <source>
        <dbReference type="Pfam" id="PF00496"/>
    </source>
</evidence>
<keyword evidence="5" id="KW-1185">Reference proteome</keyword>
<dbReference type="GO" id="GO:1904680">
    <property type="term" value="F:peptide transmembrane transporter activity"/>
    <property type="evidence" value="ECO:0007669"/>
    <property type="project" value="TreeGrafter"/>
</dbReference>
<dbReference type="PANTHER" id="PTHR30290">
    <property type="entry name" value="PERIPLASMIC BINDING COMPONENT OF ABC TRANSPORTER"/>
    <property type="match status" value="1"/>
</dbReference>
<feature type="signal peptide" evidence="2">
    <location>
        <begin position="1"/>
        <end position="23"/>
    </location>
</feature>
<comment type="caution">
    <text evidence="4">The sequence shown here is derived from an EMBL/GenBank/DDBJ whole genome shotgun (WGS) entry which is preliminary data.</text>
</comment>
<dbReference type="PANTHER" id="PTHR30290:SF65">
    <property type="entry name" value="MONOACYL PHOSPHATIDYLINOSITOL TETRAMANNOSIDE-BINDING PROTEIN LPQW-RELATED"/>
    <property type="match status" value="1"/>
</dbReference>
<feature type="domain" description="Solute-binding protein family 5" evidence="3">
    <location>
        <begin position="114"/>
        <end position="465"/>
    </location>
</feature>
<keyword evidence="2" id="KW-0732">Signal</keyword>
<dbReference type="OrthoDB" id="7888869at2"/>
<gene>
    <name evidence="4" type="ORF">F0L68_33655</name>
</gene>
<dbReference type="Pfam" id="PF00496">
    <property type="entry name" value="SBP_bac_5"/>
    <property type="match status" value="1"/>
</dbReference>
<feature type="compositionally biased region" description="Basic and acidic residues" evidence="1">
    <location>
        <begin position="46"/>
        <end position="57"/>
    </location>
</feature>
<evidence type="ECO:0000313" key="4">
    <source>
        <dbReference type="EMBL" id="KAA2253097.1"/>
    </source>
</evidence>
<dbReference type="GO" id="GO:0015833">
    <property type="term" value="P:peptide transport"/>
    <property type="evidence" value="ECO:0007669"/>
    <property type="project" value="TreeGrafter"/>
</dbReference>
<name>A0A5B2WTB1_9PSEU</name>